<sequence length="151" mass="16382">MSHFTLLVGSTLGNAEDLAEEMADQLQSAGHATVIHTSPQLDHILIAPDHYLLLVCSTHGAGDLPDNIQPLFNALQQQAPTLQGLSYLAAGLGDRSYDTFCHAIQRLDQQLVSLGAERIGDRLEIDMSAGDPPEQQAQIWLDRCLNDAGIR</sequence>
<name>A0AA50KP24_9GAMM</name>
<keyword evidence="2" id="KW-0285">Flavoprotein</keyword>
<dbReference type="InterPro" id="IPR029039">
    <property type="entry name" value="Flavoprotein-like_sf"/>
</dbReference>
<protein>
    <submittedName>
        <fullName evidence="6">FMN-binding protein MioC</fullName>
    </submittedName>
</protein>
<dbReference type="Gene3D" id="3.40.50.360">
    <property type="match status" value="1"/>
</dbReference>
<dbReference type="InterPro" id="IPR008254">
    <property type="entry name" value="Flavodoxin/NO_synth"/>
</dbReference>
<dbReference type="EMBL" id="CP118224">
    <property type="protein sequence ID" value="WMC10527.1"/>
    <property type="molecule type" value="Genomic_DNA"/>
</dbReference>
<evidence type="ECO:0000313" key="6">
    <source>
        <dbReference type="EMBL" id="WMC10527.1"/>
    </source>
</evidence>
<dbReference type="KEGG" id="ope:PU634_15830"/>
<evidence type="ECO:0000256" key="3">
    <source>
        <dbReference type="ARBA" id="ARBA00022643"/>
    </source>
</evidence>
<dbReference type="RefSeq" id="WP_306761783.1">
    <property type="nucleotide sequence ID" value="NZ_CP118224.1"/>
</dbReference>
<accession>A0AA50KP24</accession>
<gene>
    <name evidence="6" type="primary">mioC</name>
    <name evidence="6" type="ORF">PU634_15830</name>
</gene>
<organism evidence="6 7">
    <name type="scientific">Oceanimonas pelagia</name>
    <dbReference type="NCBI Taxonomy" id="3028314"/>
    <lineage>
        <taxon>Bacteria</taxon>
        <taxon>Pseudomonadati</taxon>
        <taxon>Pseudomonadota</taxon>
        <taxon>Gammaproteobacteria</taxon>
        <taxon>Aeromonadales</taxon>
        <taxon>Aeromonadaceae</taxon>
        <taxon>Oceanimonas</taxon>
    </lineage>
</organism>
<dbReference type="PROSITE" id="PS50902">
    <property type="entry name" value="FLAVODOXIN_LIKE"/>
    <property type="match status" value="1"/>
</dbReference>
<dbReference type="Pfam" id="PF00258">
    <property type="entry name" value="Flavodoxin_1"/>
    <property type="match status" value="1"/>
</dbReference>
<evidence type="ECO:0000256" key="1">
    <source>
        <dbReference type="ARBA" id="ARBA00001917"/>
    </source>
</evidence>
<reference evidence="6 7" key="1">
    <citation type="submission" date="2023-02" db="EMBL/GenBank/DDBJ databases">
        <title>Complete genome sequence of a novel bacterium Oceanimonas sp. NTOU-MSR1 isolated from marine coast sediment.</title>
        <authorList>
            <person name="Yang H.-T."/>
            <person name="Chen Y.-L."/>
            <person name="Ho Y.-N."/>
        </authorList>
    </citation>
    <scope>NUCLEOTIDE SEQUENCE [LARGE SCALE GENOMIC DNA]</scope>
    <source>
        <strain evidence="6 7">NTOU-MSR1</strain>
    </source>
</reference>
<comment type="cofactor">
    <cofactor evidence="1">
        <name>FMN</name>
        <dbReference type="ChEBI" id="CHEBI:58210"/>
    </cofactor>
</comment>
<evidence type="ECO:0000313" key="7">
    <source>
        <dbReference type="Proteomes" id="UP001223802"/>
    </source>
</evidence>
<dbReference type="PANTHER" id="PTHR19384:SF128">
    <property type="entry name" value="NADPH OXIDOREDUCTASE A"/>
    <property type="match status" value="1"/>
</dbReference>
<keyword evidence="4" id="KW-0249">Electron transport</keyword>
<feature type="domain" description="Flavodoxin-like" evidence="5">
    <location>
        <begin position="4"/>
        <end position="145"/>
    </location>
</feature>
<dbReference type="PANTHER" id="PTHR19384">
    <property type="entry name" value="NITRIC OXIDE SYNTHASE-RELATED"/>
    <property type="match status" value="1"/>
</dbReference>
<dbReference type="PRINTS" id="PR00369">
    <property type="entry name" value="FLAVODOXIN"/>
</dbReference>
<evidence type="ECO:0000259" key="5">
    <source>
        <dbReference type="PROSITE" id="PS50902"/>
    </source>
</evidence>
<dbReference type="GO" id="GO:0016491">
    <property type="term" value="F:oxidoreductase activity"/>
    <property type="evidence" value="ECO:0007669"/>
    <property type="project" value="TreeGrafter"/>
</dbReference>
<evidence type="ECO:0000256" key="2">
    <source>
        <dbReference type="ARBA" id="ARBA00022630"/>
    </source>
</evidence>
<dbReference type="SUPFAM" id="SSF52218">
    <property type="entry name" value="Flavoproteins"/>
    <property type="match status" value="1"/>
</dbReference>
<evidence type="ECO:0000256" key="4">
    <source>
        <dbReference type="ARBA" id="ARBA00022982"/>
    </source>
</evidence>
<dbReference type="GO" id="GO:0050660">
    <property type="term" value="F:flavin adenine dinucleotide binding"/>
    <property type="evidence" value="ECO:0007669"/>
    <property type="project" value="TreeGrafter"/>
</dbReference>
<dbReference type="Proteomes" id="UP001223802">
    <property type="component" value="Chromosome"/>
</dbReference>
<keyword evidence="3" id="KW-0288">FMN</keyword>
<dbReference type="AlphaFoldDB" id="A0AA50KP24"/>
<keyword evidence="7" id="KW-1185">Reference proteome</keyword>
<dbReference type="GO" id="GO:0005829">
    <property type="term" value="C:cytosol"/>
    <property type="evidence" value="ECO:0007669"/>
    <property type="project" value="TreeGrafter"/>
</dbReference>
<dbReference type="NCBIfam" id="NF006531">
    <property type="entry name" value="PRK09004.1"/>
    <property type="match status" value="1"/>
</dbReference>
<dbReference type="GO" id="GO:0010181">
    <property type="term" value="F:FMN binding"/>
    <property type="evidence" value="ECO:0007669"/>
    <property type="project" value="InterPro"/>
</dbReference>
<dbReference type="InterPro" id="IPR001094">
    <property type="entry name" value="Flavdoxin-like"/>
</dbReference>
<keyword evidence="4" id="KW-0813">Transport</keyword>
<proteinExistence type="predicted"/>